<dbReference type="InterPro" id="IPR050288">
    <property type="entry name" value="Cellulose_deg_GH3"/>
</dbReference>
<dbReference type="Gene3D" id="3.20.20.300">
    <property type="entry name" value="Glycoside hydrolase, family 3, N-terminal domain"/>
    <property type="match status" value="1"/>
</dbReference>
<evidence type="ECO:0000256" key="1">
    <source>
        <dbReference type="ARBA" id="ARBA00005336"/>
    </source>
</evidence>
<dbReference type="Gene3D" id="2.60.40.10">
    <property type="entry name" value="Immunoglobulins"/>
    <property type="match status" value="1"/>
</dbReference>
<dbReference type="Proteomes" id="UP000380386">
    <property type="component" value="Unassembled WGS sequence"/>
</dbReference>
<organism evidence="8 9">
    <name type="scientific">Companilactobacillus mishanensis</name>
    <dbReference type="NCBI Taxonomy" id="2486008"/>
    <lineage>
        <taxon>Bacteria</taxon>
        <taxon>Bacillati</taxon>
        <taxon>Bacillota</taxon>
        <taxon>Bacilli</taxon>
        <taxon>Lactobacillales</taxon>
        <taxon>Lactobacillaceae</taxon>
        <taxon>Companilactobacillus</taxon>
    </lineage>
</organism>
<dbReference type="PANTHER" id="PTHR42715">
    <property type="entry name" value="BETA-GLUCOSIDASE"/>
    <property type="match status" value="1"/>
</dbReference>
<dbReference type="InterPro" id="IPR002772">
    <property type="entry name" value="Glyco_hydro_3_C"/>
</dbReference>
<comment type="similarity">
    <text evidence="1 4">Belongs to the glycosyl hydrolase 3 family.</text>
</comment>
<evidence type="ECO:0000259" key="7">
    <source>
        <dbReference type="SMART" id="SM01217"/>
    </source>
</evidence>
<dbReference type="InterPro" id="IPR036881">
    <property type="entry name" value="Glyco_hydro_3_C_sf"/>
</dbReference>
<dbReference type="RefSeq" id="WP_153383590.1">
    <property type="nucleotide sequence ID" value="NZ_VDFM01000011.1"/>
</dbReference>
<dbReference type="GO" id="GO:0005975">
    <property type="term" value="P:carbohydrate metabolic process"/>
    <property type="evidence" value="ECO:0007669"/>
    <property type="project" value="InterPro"/>
</dbReference>
<dbReference type="Pfam" id="PF01915">
    <property type="entry name" value="Glyco_hydro_3_C"/>
    <property type="match status" value="1"/>
</dbReference>
<dbReference type="GO" id="GO:0004553">
    <property type="term" value="F:hydrolase activity, hydrolyzing O-glycosyl compounds"/>
    <property type="evidence" value="ECO:0007669"/>
    <property type="project" value="InterPro"/>
</dbReference>
<sequence>MNRKQKRILLLLISAISVFFISFFTYLGNASAATTSDSDVSETSSQTSSNGANDGAVTNASATTDVNANTTANSDESATTSPDPNETEIANSQLSTSAAEDGMVLLQNNNGTLPISTDDSVALFGGGAYGTVKGGTGSGNVNPRKTVNIWDGLKDAGYQIKTDDYLTGIAKDYDTQNAAFAKSHPMMGTFNYADPQISQATFDSAPADVGIYVLSRNAGEGADRTDTKGDYEITNAEFNNIKNVAQKYNKSILLLNVGGQIDTKFIDQIPDLDSVLLVSQGGQNTGVAVANLLSGKVTPSGKLVDTWANNYSDYPASATFGANDGNTEKENYTEGIYVGYRYFDTYNVTPHYEFGYGLSYTDFKVATNSVSVNGTNLVTKVTVTNVGNKYSGREVVQEYYSAPKGTVDKAFQNLAAYAKTDVLAPGQSETLTMSFPIYNMASYDTATSSYIMDAGNYIVRVGDSSRNTDVAAVLNLPNKVTTEKLSSEMAPVVDPTVLHGSDNTYVPANQAAELASAPVINLDSSSLNMVRGNNASTIDENAVTTIVNKNSAPKLPTTDLDQTIVSINAANGSSLKDVYSGKITMDQFIASLSTKQLSQIVSGNLVMTAKQLASTYNMMKNGMDSVSSVDSSDPDTASALSIIGSASTQVPGAAGQTTSELKNRGIPVSVNSDGPAGLRLTPESKANGQTRYQYATAWPIGTLLAQAWDPQMMYKVGDAVGKEMKEFGVDTWLAPGMNIHRDPLNGRNFEYYSEDPLVAGVSATAITKGVQSNPGVGTTVKHFFANSQESSRQTMDAEIGEQAMREIYLKGFETVMKDAQPEYVMSSYNQVNGQYNAANFDLLTNILRGEWGYKGTVMTDWYNLKSLSDPASMMRSGNDLIMPGGTQQALQIAATNAADGNKLAFGDLQKSAKSVLNTIMKTYTFAQANNLTAKSITPYDVDSIMTANGASW</sequence>
<gene>
    <name evidence="8" type="ORF">FHL02_08505</name>
</gene>
<evidence type="ECO:0000256" key="2">
    <source>
        <dbReference type="ARBA" id="ARBA00022801"/>
    </source>
</evidence>
<dbReference type="PROSITE" id="PS00775">
    <property type="entry name" value="GLYCOSYL_HYDROL_F3"/>
    <property type="match status" value="1"/>
</dbReference>
<dbReference type="PANTHER" id="PTHR42715:SF10">
    <property type="entry name" value="BETA-GLUCOSIDASE"/>
    <property type="match status" value="1"/>
</dbReference>
<dbReference type="InterPro" id="IPR017853">
    <property type="entry name" value="GH"/>
</dbReference>
<keyword evidence="3" id="KW-0119">Carbohydrate metabolism</keyword>
<feature type="compositionally biased region" description="Low complexity" evidence="5">
    <location>
        <begin position="56"/>
        <end position="75"/>
    </location>
</feature>
<feature type="domain" description="Fibronectin type III-like" evidence="7">
    <location>
        <begin position="394"/>
        <end position="465"/>
    </location>
</feature>
<comment type="caution">
    <text evidence="8">The sequence shown here is derived from an EMBL/GenBank/DDBJ whole genome shotgun (WGS) entry which is preliminary data.</text>
</comment>
<reference evidence="8 9" key="1">
    <citation type="journal article" date="2019" name="Syst. Appl. Microbiol.">
        <title>Polyphasic characterization of two novel Lactobacillus spp. isolated from blown salami packages: Description of Lactobacillus halodurans sp. nov. and Lactobacillus salsicarnum sp. nov.</title>
        <authorList>
            <person name="Schuster J.A."/>
            <person name="Klingl A."/>
            <person name="Vogel R.F."/>
            <person name="Ehrmann M.A."/>
        </authorList>
    </citation>
    <scope>NUCLEOTIDE SEQUENCE [LARGE SCALE GENOMIC DNA]</scope>
    <source>
        <strain evidence="8 9">TMW 1.2118</strain>
    </source>
</reference>
<dbReference type="Pfam" id="PF00933">
    <property type="entry name" value="Glyco_hydro_3"/>
    <property type="match status" value="1"/>
</dbReference>
<dbReference type="InterPro" id="IPR001764">
    <property type="entry name" value="Glyco_hydro_3_N"/>
</dbReference>
<evidence type="ECO:0000256" key="4">
    <source>
        <dbReference type="RuleBase" id="RU361161"/>
    </source>
</evidence>
<dbReference type="EMBL" id="VDFM01000011">
    <property type="protein sequence ID" value="MQS53059.1"/>
    <property type="molecule type" value="Genomic_DNA"/>
</dbReference>
<dbReference type="InterPro" id="IPR013783">
    <property type="entry name" value="Ig-like_fold"/>
</dbReference>
<accession>A0A5P0ZIY4</accession>
<evidence type="ECO:0000256" key="6">
    <source>
        <dbReference type="SAM" id="SignalP"/>
    </source>
</evidence>
<evidence type="ECO:0000313" key="9">
    <source>
        <dbReference type="Proteomes" id="UP000380386"/>
    </source>
</evidence>
<dbReference type="InterPro" id="IPR019800">
    <property type="entry name" value="Glyco_hydro_3_AS"/>
</dbReference>
<dbReference type="AlphaFoldDB" id="A0A5P0ZIY4"/>
<dbReference type="InterPro" id="IPR036962">
    <property type="entry name" value="Glyco_hydro_3_N_sf"/>
</dbReference>
<feature type="region of interest" description="Disordered" evidence="5">
    <location>
        <begin position="34"/>
        <end position="94"/>
    </location>
</feature>
<protein>
    <submittedName>
        <fullName evidence="8">Glycoside hydrolase</fullName>
    </submittedName>
</protein>
<dbReference type="InterPro" id="IPR026891">
    <property type="entry name" value="Fn3-like"/>
</dbReference>
<keyword evidence="6" id="KW-0732">Signal</keyword>
<evidence type="ECO:0000313" key="8">
    <source>
        <dbReference type="EMBL" id="MQS53059.1"/>
    </source>
</evidence>
<proteinExistence type="inferred from homology"/>
<keyword evidence="2 4" id="KW-0378">Hydrolase</keyword>
<dbReference type="PRINTS" id="PR00133">
    <property type="entry name" value="GLHYDRLASE3"/>
</dbReference>
<feature type="signal peptide" evidence="6">
    <location>
        <begin position="1"/>
        <end position="32"/>
    </location>
</feature>
<dbReference type="SUPFAM" id="SSF51445">
    <property type="entry name" value="(Trans)glycosidases"/>
    <property type="match status" value="1"/>
</dbReference>
<keyword evidence="4" id="KW-0326">Glycosidase</keyword>
<feature type="compositionally biased region" description="Polar residues" evidence="5">
    <location>
        <begin position="76"/>
        <end position="94"/>
    </location>
</feature>
<dbReference type="OrthoDB" id="9805821at2"/>
<feature type="compositionally biased region" description="Low complexity" evidence="5">
    <location>
        <begin position="34"/>
        <end position="49"/>
    </location>
</feature>
<evidence type="ECO:0000256" key="5">
    <source>
        <dbReference type="SAM" id="MobiDB-lite"/>
    </source>
</evidence>
<feature type="chain" id="PRO_5024464949" evidence="6">
    <location>
        <begin position="33"/>
        <end position="952"/>
    </location>
</feature>
<dbReference type="Pfam" id="PF14310">
    <property type="entry name" value="Fn3-like"/>
    <property type="match status" value="1"/>
</dbReference>
<dbReference type="SUPFAM" id="SSF52279">
    <property type="entry name" value="Beta-D-glucan exohydrolase, C-terminal domain"/>
    <property type="match status" value="1"/>
</dbReference>
<dbReference type="SMART" id="SM01217">
    <property type="entry name" value="Fn3_like"/>
    <property type="match status" value="1"/>
</dbReference>
<evidence type="ECO:0000256" key="3">
    <source>
        <dbReference type="ARBA" id="ARBA00023277"/>
    </source>
</evidence>
<name>A0A5P0ZIY4_9LACO</name>
<dbReference type="Gene3D" id="3.40.50.1700">
    <property type="entry name" value="Glycoside hydrolase family 3 C-terminal domain"/>
    <property type="match status" value="1"/>
</dbReference>